<dbReference type="RefSeq" id="WP_398278293.1">
    <property type="nucleotide sequence ID" value="NZ_JBITLV010000002.1"/>
</dbReference>
<protein>
    <submittedName>
        <fullName evidence="1">Uncharacterized protein</fullName>
    </submittedName>
</protein>
<organism evidence="1 2">
    <name type="scientific">Spongisporangium articulatum</name>
    <dbReference type="NCBI Taxonomy" id="3362603"/>
    <lineage>
        <taxon>Bacteria</taxon>
        <taxon>Bacillati</taxon>
        <taxon>Actinomycetota</taxon>
        <taxon>Actinomycetes</taxon>
        <taxon>Kineosporiales</taxon>
        <taxon>Kineosporiaceae</taxon>
        <taxon>Spongisporangium</taxon>
    </lineage>
</organism>
<name>A0ABW8ALD8_9ACTN</name>
<dbReference type="Proteomes" id="UP001612915">
    <property type="component" value="Unassembled WGS sequence"/>
</dbReference>
<keyword evidence="2" id="KW-1185">Reference proteome</keyword>
<evidence type="ECO:0000313" key="2">
    <source>
        <dbReference type="Proteomes" id="UP001612915"/>
    </source>
</evidence>
<dbReference type="EMBL" id="JBITLV010000002">
    <property type="protein sequence ID" value="MFI7587179.1"/>
    <property type="molecule type" value="Genomic_DNA"/>
</dbReference>
<comment type="caution">
    <text evidence="1">The sequence shown here is derived from an EMBL/GenBank/DDBJ whole genome shotgun (WGS) entry which is preliminary data.</text>
</comment>
<sequence length="183" mass="19962">MPRFWRSRPTLPADLAEELKIGRGDRVLAWSRLAGGGGVAGLLDGIRVVTPRGQHLARTWVDVDHASWDQNSSMLLVWWVGSRQPTPLELSEQVGDLPELVRERVQSSVLLTLNVPVPGRSSARVALRRDGEGKLSTQVLLPPGVREDEPDVKAALQQAIDQLWAEASDNGAAYDPAARPPSI</sequence>
<gene>
    <name evidence="1" type="ORF">ACIB24_08905</name>
</gene>
<proteinExistence type="predicted"/>
<evidence type="ECO:0000313" key="1">
    <source>
        <dbReference type="EMBL" id="MFI7587179.1"/>
    </source>
</evidence>
<accession>A0ABW8ALD8</accession>
<reference evidence="1 2" key="1">
    <citation type="submission" date="2024-10" db="EMBL/GenBank/DDBJ databases">
        <title>The Natural Products Discovery Center: Release of the First 8490 Sequenced Strains for Exploring Actinobacteria Biosynthetic Diversity.</title>
        <authorList>
            <person name="Kalkreuter E."/>
            <person name="Kautsar S.A."/>
            <person name="Yang D."/>
            <person name="Bader C.D."/>
            <person name="Teijaro C.N."/>
            <person name="Fluegel L."/>
            <person name="Davis C.M."/>
            <person name="Simpson J.R."/>
            <person name="Lauterbach L."/>
            <person name="Steele A.D."/>
            <person name="Gui C."/>
            <person name="Meng S."/>
            <person name="Li G."/>
            <person name="Viehrig K."/>
            <person name="Ye F."/>
            <person name="Su P."/>
            <person name="Kiefer A.F."/>
            <person name="Nichols A."/>
            <person name="Cepeda A.J."/>
            <person name="Yan W."/>
            <person name="Fan B."/>
            <person name="Jiang Y."/>
            <person name="Adhikari A."/>
            <person name="Zheng C.-J."/>
            <person name="Schuster L."/>
            <person name="Cowan T.M."/>
            <person name="Smanski M.J."/>
            <person name="Chevrette M.G."/>
            <person name="De Carvalho L.P.S."/>
            <person name="Shen B."/>
        </authorList>
    </citation>
    <scope>NUCLEOTIDE SEQUENCE [LARGE SCALE GENOMIC DNA]</scope>
    <source>
        <strain evidence="1 2">NPDC049639</strain>
    </source>
</reference>